<dbReference type="EMBL" id="KB309928">
    <property type="protein sequence ID" value="ELT92972.1"/>
    <property type="molecule type" value="Genomic_DNA"/>
</dbReference>
<dbReference type="Proteomes" id="UP000014760">
    <property type="component" value="Unassembled WGS sequence"/>
</dbReference>
<comment type="subcellular location">
    <subcellularLocation>
        <location evidence="1">Endomembrane system</location>
        <topology evidence="1">Multi-pass membrane protein</topology>
    </subcellularLocation>
</comment>
<keyword evidence="3 10" id="KW-0808">Transferase</keyword>
<dbReference type="EnsemblMetazoa" id="CapteT150818">
    <property type="protein sequence ID" value="CapteP150818"/>
    <property type="gene ID" value="CapteG150818"/>
</dbReference>
<reference evidence="14" key="1">
    <citation type="submission" date="2012-12" db="EMBL/GenBank/DDBJ databases">
        <authorList>
            <person name="Hellsten U."/>
            <person name="Grimwood J."/>
            <person name="Chapman J.A."/>
            <person name="Shapiro H."/>
            <person name="Aerts A."/>
            <person name="Otillar R.P."/>
            <person name="Terry A.Y."/>
            <person name="Boore J.L."/>
            <person name="Simakov O."/>
            <person name="Marletaz F."/>
            <person name="Cho S.-J."/>
            <person name="Edsinger-Gonzales E."/>
            <person name="Havlak P."/>
            <person name="Kuo D.-H."/>
            <person name="Larsson T."/>
            <person name="Lv J."/>
            <person name="Arendt D."/>
            <person name="Savage R."/>
            <person name="Osoegawa K."/>
            <person name="de Jong P."/>
            <person name="Lindberg D.R."/>
            <person name="Seaver E.C."/>
            <person name="Weisblat D.A."/>
            <person name="Putnam N.H."/>
            <person name="Grigoriev I.V."/>
            <person name="Rokhsar D.S."/>
        </authorList>
    </citation>
    <scope>NUCLEOTIDE SEQUENCE</scope>
    <source>
        <strain evidence="14">I ESC-2004</strain>
    </source>
</reference>
<dbReference type="OMA" id="FISPHRI"/>
<feature type="transmembrane region" description="Helical" evidence="10">
    <location>
        <begin position="46"/>
        <end position="66"/>
    </location>
</feature>
<feature type="domain" description="Palmitoyltransferase DHHC" evidence="11">
    <location>
        <begin position="98"/>
        <end position="218"/>
    </location>
</feature>
<evidence type="ECO:0000313" key="13">
    <source>
        <dbReference type="EnsemblMetazoa" id="CapteP150818"/>
    </source>
</evidence>
<keyword evidence="8" id="KW-0449">Lipoprotein</keyword>
<evidence type="ECO:0000313" key="14">
    <source>
        <dbReference type="Proteomes" id="UP000014760"/>
    </source>
</evidence>
<reference evidence="12 14" key="2">
    <citation type="journal article" date="2013" name="Nature">
        <title>Insights into bilaterian evolution from three spiralian genomes.</title>
        <authorList>
            <person name="Simakov O."/>
            <person name="Marletaz F."/>
            <person name="Cho S.J."/>
            <person name="Edsinger-Gonzales E."/>
            <person name="Havlak P."/>
            <person name="Hellsten U."/>
            <person name="Kuo D.H."/>
            <person name="Larsson T."/>
            <person name="Lv J."/>
            <person name="Arendt D."/>
            <person name="Savage R."/>
            <person name="Osoegawa K."/>
            <person name="de Jong P."/>
            <person name="Grimwood J."/>
            <person name="Chapman J.A."/>
            <person name="Shapiro H."/>
            <person name="Aerts A."/>
            <person name="Otillar R.P."/>
            <person name="Terry A.Y."/>
            <person name="Boore J.L."/>
            <person name="Grigoriev I.V."/>
            <person name="Lindberg D.R."/>
            <person name="Seaver E.C."/>
            <person name="Weisblat D.A."/>
            <person name="Putnam N.H."/>
            <person name="Rokhsar D.S."/>
        </authorList>
    </citation>
    <scope>NUCLEOTIDE SEQUENCE</scope>
    <source>
        <strain evidence="12 14">I ESC-2004</strain>
    </source>
</reference>
<dbReference type="OrthoDB" id="331948at2759"/>
<evidence type="ECO:0000256" key="7">
    <source>
        <dbReference type="ARBA" id="ARBA00023139"/>
    </source>
</evidence>
<dbReference type="GO" id="GO:0005783">
    <property type="term" value="C:endoplasmic reticulum"/>
    <property type="evidence" value="ECO:0007669"/>
    <property type="project" value="TreeGrafter"/>
</dbReference>
<keyword evidence="7" id="KW-0564">Palmitate</keyword>
<evidence type="ECO:0000256" key="5">
    <source>
        <dbReference type="ARBA" id="ARBA00022989"/>
    </source>
</evidence>
<dbReference type="InterPro" id="IPR001594">
    <property type="entry name" value="Palmitoyltrfase_DHHC"/>
</dbReference>
<dbReference type="PROSITE" id="PS50216">
    <property type="entry name" value="DHHC"/>
    <property type="match status" value="1"/>
</dbReference>
<dbReference type="STRING" id="283909.R7THM9"/>
<keyword evidence="9 10" id="KW-0012">Acyltransferase</keyword>
<evidence type="ECO:0000256" key="8">
    <source>
        <dbReference type="ARBA" id="ARBA00023288"/>
    </source>
</evidence>
<dbReference type="AlphaFoldDB" id="R7THM9"/>
<protein>
    <recommendedName>
        <fullName evidence="10">Palmitoyltransferase</fullName>
        <ecNumber evidence="10">2.3.1.225</ecNumber>
    </recommendedName>
</protein>
<dbReference type="HOGENOM" id="CLU_031257_2_0_1"/>
<dbReference type="EC" id="2.3.1.225" evidence="10"/>
<evidence type="ECO:0000259" key="11">
    <source>
        <dbReference type="Pfam" id="PF01529"/>
    </source>
</evidence>
<dbReference type="GO" id="GO:0019706">
    <property type="term" value="F:protein-cysteine S-palmitoyltransferase activity"/>
    <property type="evidence" value="ECO:0007669"/>
    <property type="project" value="UniProtKB-EC"/>
</dbReference>
<reference evidence="13" key="3">
    <citation type="submission" date="2015-06" db="UniProtKB">
        <authorList>
            <consortium name="EnsemblMetazoa"/>
        </authorList>
    </citation>
    <scope>IDENTIFICATION</scope>
</reference>
<dbReference type="PANTHER" id="PTHR22883">
    <property type="entry name" value="ZINC FINGER DHHC DOMAIN CONTAINING PROTEIN"/>
    <property type="match status" value="1"/>
</dbReference>
<evidence type="ECO:0000256" key="6">
    <source>
        <dbReference type="ARBA" id="ARBA00023136"/>
    </source>
</evidence>
<feature type="transmembrane region" description="Helical" evidence="10">
    <location>
        <begin position="7"/>
        <end position="26"/>
    </location>
</feature>
<evidence type="ECO:0000256" key="10">
    <source>
        <dbReference type="RuleBase" id="RU079119"/>
    </source>
</evidence>
<evidence type="ECO:0000256" key="1">
    <source>
        <dbReference type="ARBA" id="ARBA00004127"/>
    </source>
</evidence>
<dbReference type="PANTHER" id="PTHR22883:SF301">
    <property type="entry name" value="PALMITOYLTRANSFERASE ZDHHC12"/>
    <property type="match status" value="1"/>
</dbReference>
<feature type="transmembrane region" description="Helical" evidence="10">
    <location>
        <begin position="176"/>
        <end position="201"/>
    </location>
</feature>
<evidence type="ECO:0000256" key="3">
    <source>
        <dbReference type="ARBA" id="ARBA00022679"/>
    </source>
</evidence>
<keyword evidence="14" id="KW-1185">Reference proteome</keyword>
<evidence type="ECO:0000313" key="12">
    <source>
        <dbReference type="EMBL" id="ELT92972.1"/>
    </source>
</evidence>
<comment type="similarity">
    <text evidence="2 10">Belongs to the DHHC palmitoyltransferase family.</text>
</comment>
<dbReference type="GO" id="GO:0005794">
    <property type="term" value="C:Golgi apparatus"/>
    <property type="evidence" value="ECO:0007669"/>
    <property type="project" value="TreeGrafter"/>
</dbReference>
<evidence type="ECO:0000256" key="2">
    <source>
        <dbReference type="ARBA" id="ARBA00008574"/>
    </source>
</evidence>
<dbReference type="EMBL" id="AMQN01002715">
    <property type="status" value="NOT_ANNOTATED_CDS"/>
    <property type="molecule type" value="Genomic_DNA"/>
</dbReference>
<name>R7THM9_CAPTE</name>
<accession>R7THM9</accession>
<keyword evidence="5 10" id="KW-1133">Transmembrane helix</keyword>
<evidence type="ECO:0000256" key="9">
    <source>
        <dbReference type="ARBA" id="ARBA00023315"/>
    </source>
</evidence>
<proteinExistence type="inferred from homology"/>
<evidence type="ECO:0000256" key="4">
    <source>
        <dbReference type="ARBA" id="ARBA00022692"/>
    </source>
</evidence>
<keyword evidence="6 10" id="KW-0472">Membrane</keyword>
<comment type="domain">
    <text evidence="10">The DHHC domain is required for palmitoyltransferase activity.</text>
</comment>
<feature type="transmembrane region" description="Helical" evidence="10">
    <location>
        <begin position="144"/>
        <end position="164"/>
    </location>
</feature>
<gene>
    <name evidence="12" type="ORF">CAPTEDRAFT_150818</name>
</gene>
<dbReference type="GO" id="GO:0006612">
    <property type="term" value="P:protein targeting to membrane"/>
    <property type="evidence" value="ECO:0007669"/>
    <property type="project" value="TreeGrafter"/>
</dbReference>
<keyword evidence="4 10" id="KW-0812">Transmembrane</keyword>
<sequence>MKCGSYLFVRSGHTILVLSVAASILVKKTEIRDGFASGSPTLVSQSAVFCLLVLASLFMYFVTCLTDPGYVQVTKQRYDDSDEDEHSQMLNSEEKAIAHRKCGFCGIEQPLRARHCEECDRCVRKFDHHCPWLDTCVGENNHRYFVIFLCLMAAVITWALFVVWHSFVECRLWSDWFWTNIIFIINLLILVPGGFACWCLLGMHTYIAAVNQTTWEIVSRGRITYLSKLADDVNPFHEGYIRNCYSFLLTSGKRRWERVYAKVIPLKRSEEEEAIV</sequence>
<dbReference type="InterPro" id="IPR039859">
    <property type="entry name" value="PFA4/ZDH16/20/ERF2-like"/>
</dbReference>
<organism evidence="12">
    <name type="scientific">Capitella teleta</name>
    <name type="common">Polychaete worm</name>
    <dbReference type="NCBI Taxonomy" id="283909"/>
    <lineage>
        <taxon>Eukaryota</taxon>
        <taxon>Metazoa</taxon>
        <taxon>Spiralia</taxon>
        <taxon>Lophotrochozoa</taxon>
        <taxon>Annelida</taxon>
        <taxon>Polychaeta</taxon>
        <taxon>Sedentaria</taxon>
        <taxon>Scolecida</taxon>
        <taxon>Capitellidae</taxon>
        <taxon>Capitella</taxon>
    </lineage>
</organism>
<dbReference type="Pfam" id="PF01529">
    <property type="entry name" value="DHHC"/>
    <property type="match status" value="1"/>
</dbReference>
<comment type="catalytic activity">
    <reaction evidence="10">
        <text>L-cysteinyl-[protein] + hexadecanoyl-CoA = S-hexadecanoyl-L-cysteinyl-[protein] + CoA</text>
        <dbReference type="Rhea" id="RHEA:36683"/>
        <dbReference type="Rhea" id="RHEA-COMP:10131"/>
        <dbReference type="Rhea" id="RHEA-COMP:11032"/>
        <dbReference type="ChEBI" id="CHEBI:29950"/>
        <dbReference type="ChEBI" id="CHEBI:57287"/>
        <dbReference type="ChEBI" id="CHEBI:57379"/>
        <dbReference type="ChEBI" id="CHEBI:74151"/>
        <dbReference type="EC" id="2.3.1.225"/>
    </reaction>
</comment>